<reference evidence="1 2" key="1">
    <citation type="submission" date="2017-09" db="EMBL/GenBank/DDBJ databases">
        <title>Depth-based differentiation of microbial function through sediment-hosted aquifers and enrichment of novel symbionts in the deep terrestrial subsurface.</title>
        <authorList>
            <person name="Probst A.J."/>
            <person name="Ladd B."/>
            <person name="Jarett J.K."/>
            <person name="Geller-Mcgrath D.E."/>
            <person name="Sieber C.M."/>
            <person name="Emerson J.B."/>
            <person name="Anantharaman K."/>
            <person name="Thomas B.C."/>
            <person name="Malmstrom R."/>
            <person name="Stieglmeier M."/>
            <person name="Klingl A."/>
            <person name="Woyke T."/>
            <person name="Ryan C.M."/>
            <person name="Banfield J.F."/>
        </authorList>
    </citation>
    <scope>NUCLEOTIDE SEQUENCE [LARGE SCALE GENOMIC DNA]</scope>
    <source>
        <strain evidence="1">CG11_big_fil_rev_8_21_14_0_20_40_15</strain>
    </source>
</reference>
<dbReference type="Proteomes" id="UP000229317">
    <property type="component" value="Unassembled WGS sequence"/>
</dbReference>
<evidence type="ECO:0000313" key="2">
    <source>
        <dbReference type="Proteomes" id="UP000229317"/>
    </source>
</evidence>
<organism evidence="1 2">
    <name type="scientific">Candidatus Portnoybacteria bacterium CG11_big_fil_rev_8_21_14_0_20_40_15</name>
    <dbReference type="NCBI Taxonomy" id="1974817"/>
    <lineage>
        <taxon>Bacteria</taxon>
        <taxon>Candidatus Portnoyibacteriota</taxon>
    </lineage>
</organism>
<evidence type="ECO:0000313" key="1">
    <source>
        <dbReference type="EMBL" id="PIQ74859.1"/>
    </source>
</evidence>
<sequence>MASRTKIGLGDLVKDRGVGSVDLPEEVLYLCCPNCGTQAGLIDQRCPIQFKEVFNEEKTLVMRLQVDCRECGCNDKEPMQQRTWDFLHAQVVKKQ</sequence>
<accession>A0A2H0KRT3</accession>
<proteinExistence type="predicted"/>
<gene>
    <name evidence="1" type="ORF">COV84_04305</name>
</gene>
<protein>
    <submittedName>
        <fullName evidence="1">Uncharacterized protein</fullName>
    </submittedName>
</protein>
<dbReference type="EMBL" id="PCVO01000065">
    <property type="protein sequence ID" value="PIQ74859.1"/>
    <property type="molecule type" value="Genomic_DNA"/>
</dbReference>
<comment type="caution">
    <text evidence="1">The sequence shown here is derived from an EMBL/GenBank/DDBJ whole genome shotgun (WGS) entry which is preliminary data.</text>
</comment>
<dbReference type="AlphaFoldDB" id="A0A2H0KRT3"/>
<name>A0A2H0KRT3_9BACT</name>